<feature type="compositionally biased region" description="Polar residues" evidence="1">
    <location>
        <begin position="473"/>
        <end position="490"/>
    </location>
</feature>
<dbReference type="AlphaFoldDB" id="A0A553NXZ9"/>
<keyword evidence="2" id="KW-0472">Membrane</keyword>
<feature type="region of interest" description="Disordered" evidence="1">
    <location>
        <begin position="473"/>
        <end position="545"/>
    </location>
</feature>
<feature type="domain" description="Chitin-binding type-4" evidence="4">
    <location>
        <begin position="35"/>
        <end position="223"/>
    </location>
</feature>
<feature type="chain" id="PRO_5021698182" description="Chitin-binding type-4 domain-containing protein" evidence="3">
    <location>
        <begin position="35"/>
        <end position="545"/>
    </location>
</feature>
<reference evidence="5 6" key="1">
    <citation type="journal article" date="2018" name="Nat. Ecol. Evol.">
        <title>Genomic signatures of mitonuclear coevolution across populations of Tigriopus californicus.</title>
        <authorList>
            <person name="Barreto F.S."/>
            <person name="Watson E.T."/>
            <person name="Lima T.G."/>
            <person name="Willett C.S."/>
            <person name="Edmands S."/>
            <person name="Li W."/>
            <person name="Burton R.S."/>
        </authorList>
    </citation>
    <scope>NUCLEOTIDE SEQUENCE [LARGE SCALE GENOMIC DNA]</scope>
    <source>
        <strain evidence="5 6">San Diego</strain>
    </source>
</reference>
<feature type="region of interest" description="Disordered" evidence="1">
    <location>
        <begin position="434"/>
        <end position="453"/>
    </location>
</feature>
<accession>A0A553NXZ9</accession>
<feature type="compositionally biased region" description="Basic and acidic residues" evidence="1">
    <location>
        <begin position="527"/>
        <end position="538"/>
    </location>
</feature>
<dbReference type="Proteomes" id="UP000318571">
    <property type="component" value="Chromosome 9"/>
</dbReference>
<evidence type="ECO:0000256" key="3">
    <source>
        <dbReference type="SAM" id="SignalP"/>
    </source>
</evidence>
<keyword evidence="2" id="KW-1133">Transmembrane helix</keyword>
<dbReference type="InterPro" id="IPR004302">
    <property type="entry name" value="Cellulose/chitin-bd_N"/>
</dbReference>
<comment type="caution">
    <text evidence="5">The sequence shown here is derived from an EMBL/GenBank/DDBJ whole genome shotgun (WGS) entry which is preliminary data.</text>
</comment>
<proteinExistence type="predicted"/>
<dbReference type="EMBL" id="VCGU01000009">
    <property type="protein sequence ID" value="TRY70304.1"/>
    <property type="molecule type" value="Genomic_DNA"/>
</dbReference>
<organism evidence="5 6">
    <name type="scientific">Tigriopus californicus</name>
    <name type="common">Marine copepod</name>
    <dbReference type="NCBI Taxonomy" id="6832"/>
    <lineage>
        <taxon>Eukaryota</taxon>
        <taxon>Metazoa</taxon>
        <taxon>Ecdysozoa</taxon>
        <taxon>Arthropoda</taxon>
        <taxon>Crustacea</taxon>
        <taxon>Multicrustacea</taxon>
        <taxon>Hexanauplia</taxon>
        <taxon>Copepoda</taxon>
        <taxon>Harpacticoida</taxon>
        <taxon>Harpacticidae</taxon>
        <taxon>Tigriopus</taxon>
    </lineage>
</organism>
<keyword evidence="2" id="KW-0812">Transmembrane</keyword>
<dbReference type="Pfam" id="PF03067">
    <property type="entry name" value="LPMO_10"/>
    <property type="match status" value="1"/>
</dbReference>
<feature type="region of interest" description="Disordered" evidence="1">
    <location>
        <begin position="374"/>
        <end position="400"/>
    </location>
</feature>
<evidence type="ECO:0000313" key="6">
    <source>
        <dbReference type="Proteomes" id="UP000318571"/>
    </source>
</evidence>
<dbReference type="OrthoDB" id="64893at2759"/>
<gene>
    <name evidence="5" type="ORF">TCAL_02453</name>
</gene>
<evidence type="ECO:0000256" key="1">
    <source>
        <dbReference type="SAM" id="MobiDB-lite"/>
    </source>
</evidence>
<feature type="signal peptide" evidence="3">
    <location>
        <begin position="1"/>
        <end position="34"/>
    </location>
</feature>
<keyword evidence="6" id="KW-1185">Reference proteome</keyword>
<evidence type="ECO:0000259" key="4">
    <source>
        <dbReference type="Pfam" id="PF03067"/>
    </source>
</evidence>
<sequence>MGPSFHLVNTAKMKTLCLILSIAVVFNHIQDVHSHGRLIEPPSRSTMWRYGFSTPPNYNDHELYCGGFSRQWSTNGGKCGICGDPWDSPQPRPNEAGGMYGKGVIVRKYQKNQAIKVRVELTANHMGYFEFRICPNNNPKKSASQKCLDQHVLQSADEGDPRFYPGPGTKVFEMHYQLPKDLTCSQCVFQWRYVAGNNWGVCKNGTGAVGCGSQEEFRACADVTITEPDGTANDKPNHLSDPEVFDPSDLDDEYNEIENDDREVNKYQPQEAPEDIATILLVVFASLLVPSLFFGFLFFYYLRGKGYFQKYVKEKEWDLPSMPKMASVQWPLSNVQIKNLPTFLHKNSKSGAKSKANEVKKSVSAPINVLSSTNKAAPPTVSASIPGPRPPPRAKRVAPIPTPANQSVVPVEASSPLKAAAPQPPRLATITARPHPVTRPTAPPPTAPSQSPVLEIGPPMAVTINGVSFTKTSVDSPADSCTSDSGSNYSHDGLVPAQPAMADEDIPDSMEQAPPLPDCPPPEEFDCSTRELEHELKRPGSSSEA</sequence>
<keyword evidence="3" id="KW-0732">Signal</keyword>
<feature type="transmembrane region" description="Helical" evidence="2">
    <location>
        <begin position="276"/>
        <end position="302"/>
    </location>
</feature>
<name>A0A553NXZ9_TIGCA</name>
<protein>
    <recommendedName>
        <fullName evidence="4">Chitin-binding type-4 domain-containing protein</fullName>
    </recommendedName>
</protein>
<evidence type="ECO:0000313" key="5">
    <source>
        <dbReference type="EMBL" id="TRY70304.1"/>
    </source>
</evidence>
<evidence type="ECO:0000256" key="2">
    <source>
        <dbReference type="SAM" id="Phobius"/>
    </source>
</evidence>
<dbReference type="STRING" id="6832.A0A553NXZ9"/>